<organism evidence="1 2">
    <name type="scientific">Pleurodeles waltl</name>
    <name type="common">Iberian ribbed newt</name>
    <dbReference type="NCBI Taxonomy" id="8319"/>
    <lineage>
        <taxon>Eukaryota</taxon>
        <taxon>Metazoa</taxon>
        <taxon>Chordata</taxon>
        <taxon>Craniata</taxon>
        <taxon>Vertebrata</taxon>
        <taxon>Euteleostomi</taxon>
        <taxon>Amphibia</taxon>
        <taxon>Batrachia</taxon>
        <taxon>Caudata</taxon>
        <taxon>Salamandroidea</taxon>
        <taxon>Salamandridae</taxon>
        <taxon>Pleurodelinae</taxon>
        <taxon>Pleurodeles</taxon>
    </lineage>
</organism>
<dbReference type="PANTHER" id="PTHR47027">
    <property type="entry name" value="REVERSE TRANSCRIPTASE DOMAIN-CONTAINING PROTEIN"/>
    <property type="match status" value="1"/>
</dbReference>
<dbReference type="Proteomes" id="UP001066276">
    <property type="component" value="Chromosome 5"/>
</dbReference>
<dbReference type="EMBL" id="JANPWB010000009">
    <property type="protein sequence ID" value="KAJ1154962.1"/>
    <property type="molecule type" value="Genomic_DNA"/>
</dbReference>
<proteinExistence type="predicted"/>
<name>A0AAV7RQV4_PLEWA</name>
<comment type="caution">
    <text evidence="1">The sequence shown here is derived from an EMBL/GenBank/DDBJ whole genome shotgun (WGS) entry which is preliminary data.</text>
</comment>
<accession>A0AAV7RQV4</accession>
<dbReference type="AlphaFoldDB" id="A0AAV7RQV4"/>
<sequence length="227" mass="25136">MPFDALKTIHGPQFSGTSPLLSADGCTLLTNKNAILKRWAGCFNSVLNRPFSINAEAIDRMPQVTINTSLAEPPKESEVKEAIKLLSNDAFCDDEETSIKIRCRTDGRLFNLRRLQAKTKAEEDSVHNFLFADDCPVNAATKAHMQQSMNRFSTAYRNFGLTISTKKTEVLNQSAPQKTYTEPTITTEGEILKAVDRFTYLSSTLSRSVSIDDAVETRITKASSAFG</sequence>
<dbReference type="PANTHER" id="PTHR47027:SF26">
    <property type="entry name" value="REVERSE TRANSCRIPTASE DOMAIN-CONTAINING PROTEIN"/>
    <property type="match status" value="1"/>
</dbReference>
<keyword evidence="2" id="KW-1185">Reference proteome</keyword>
<reference evidence="1" key="1">
    <citation type="journal article" date="2022" name="bioRxiv">
        <title>Sequencing and chromosome-scale assembly of the giantPleurodeles waltlgenome.</title>
        <authorList>
            <person name="Brown T."/>
            <person name="Elewa A."/>
            <person name="Iarovenko S."/>
            <person name="Subramanian E."/>
            <person name="Araus A.J."/>
            <person name="Petzold A."/>
            <person name="Susuki M."/>
            <person name="Suzuki K.-i.T."/>
            <person name="Hayashi T."/>
            <person name="Toyoda A."/>
            <person name="Oliveira C."/>
            <person name="Osipova E."/>
            <person name="Leigh N.D."/>
            <person name="Simon A."/>
            <person name="Yun M.H."/>
        </authorList>
    </citation>
    <scope>NUCLEOTIDE SEQUENCE</scope>
    <source>
        <strain evidence="1">20211129_DDA</strain>
        <tissue evidence="1">Liver</tissue>
    </source>
</reference>
<evidence type="ECO:0000313" key="2">
    <source>
        <dbReference type="Proteomes" id="UP001066276"/>
    </source>
</evidence>
<evidence type="ECO:0008006" key="3">
    <source>
        <dbReference type="Google" id="ProtNLM"/>
    </source>
</evidence>
<protein>
    <recommendedName>
        <fullName evidence="3">Reverse transcriptase domain-containing protein</fullName>
    </recommendedName>
</protein>
<gene>
    <name evidence="1" type="ORF">NDU88_007701</name>
</gene>
<evidence type="ECO:0000313" key="1">
    <source>
        <dbReference type="EMBL" id="KAJ1154962.1"/>
    </source>
</evidence>